<keyword evidence="5" id="KW-0131">Cell cycle</keyword>
<dbReference type="EMBL" id="CP095043">
    <property type="protein sequence ID" value="UOQ61101.1"/>
    <property type="molecule type" value="Genomic_DNA"/>
</dbReference>
<evidence type="ECO:0000256" key="1">
    <source>
        <dbReference type="ARBA" id="ARBA00022475"/>
    </source>
</evidence>
<dbReference type="Proteomes" id="UP000831775">
    <property type="component" value="Chromosome"/>
</dbReference>
<evidence type="ECO:0000256" key="2">
    <source>
        <dbReference type="ARBA" id="ARBA00022618"/>
    </source>
</evidence>
<feature type="compositionally biased region" description="Low complexity" evidence="6">
    <location>
        <begin position="54"/>
        <end position="68"/>
    </location>
</feature>
<dbReference type="InterPro" id="IPR005548">
    <property type="entry name" value="Cell_div_FtsQ/DivIB_C"/>
</dbReference>
<keyword evidence="1" id="KW-1003">Cell membrane</keyword>
<dbReference type="PANTHER" id="PTHR37820">
    <property type="entry name" value="CELL DIVISION PROTEIN DIVIB"/>
    <property type="match status" value="1"/>
</dbReference>
<feature type="domain" description="Cell division protein FtsQ/DivIB C-terminal" evidence="8">
    <location>
        <begin position="266"/>
        <end position="375"/>
    </location>
</feature>
<gene>
    <name evidence="10" type="ORF">MUN76_03770</name>
</gene>
<evidence type="ECO:0000256" key="6">
    <source>
        <dbReference type="SAM" id="MobiDB-lite"/>
    </source>
</evidence>
<dbReference type="Pfam" id="PF03799">
    <property type="entry name" value="FtsQ_DivIB_C"/>
    <property type="match status" value="1"/>
</dbReference>
<evidence type="ECO:0000313" key="11">
    <source>
        <dbReference type="Proteomes" id="UP000831775"/>
    </source>
</evidence>
<evidence type="ECO:0000256" key="5">
    <source>
        <dbReference type="ARBA" id="ARBA00023306"/>
    </source>
</evidence>
<reference evidence="10 11" key="1">
    <citation type="submission" date="2022-04" db="EMBL/GenBank/DDBJ databases">
        <title>Leucobacter sp. isolated from rhizosphere of onion.</title>
        <authorList>
            <person name="Won M."/>
            <person name="Lee C.-M."/>
            <person name="Woen H.-Y."/>
            <person name="Kwon S.-W."/>
        </authorList>
    </citation>
    <scope>NUCLEOTIDE SEQUENCE [LARGE SCALE GENOMIC DNA]</scope>
    <source>
        <strain evidence="10 11">H25R-14</strain>
    </source>
</reference>
<name>A0ABY4FXS1_9MICO</name>
<proteinExistence type="predicted"/>
<sequence>MKRPNGFDRAQEPPEPEHPGARERKVRDRRFWERTPREPRAADSGPPEWHDAEPGAFAPSAAASGASDPEPPASPLPGEAETIDLSEVRAARESESDSYDTVQLAEDGRSGGRSGGVLARLRSEREPDPVRLAERRVRAARRERRAQERRERRRFSVEARRRRRNWFIVLGTVGALVVFVAAGVFTPLMAVRNVQVVGATSVNVADIEQALARFDGVPLALVNEGDVHRALEPFPLIQRYAIELIPPDTLTVRIEERLPVLSIEQDGVFVLYDAAGVLLGTADAPVGGVPVASGGITDLTSDAFAAAARVLRDMPAELRAQVGSVVASSGQDVTLGLTSGVQVLWGDAEETRRKAVVLTSMMAALGDRAIEQIDVSSSGAPVFR</sequence>
<evidence type="ECO:0000259" key="9">
    <source>
        <dbReference type="Pfam" id="PF08478"/>
    </source>
</evidence>
<dbReference type="GO" id="GO:0051301">
    <property type="term" value="P:cell division"/>
    <property type="evidence" value="ECO:0007669"/>
    <property type="project" value="UniProtKB-KW"/>
</dbReference>
<dbReference type="InterPro" id="IPR050487">
    <property type="entry name" value="FtsQ_DivIB"/>
</dbReference>
<protein>
    <submittedName>
        <fullName evidence="10">Cell division protein FtsQ/DivIB</fullName>
    </submittedName>
</protein>
<evidence type="ECO:0000256" key="3">
    <source>
        <dbReference type="ARBA" id="ARBA00022692"/>
    </source>
</evidence>
<evidence type="ECO:0000256" key="7">
    <source>
        <dbReference type="SAM" id="Phobius"/>
    </source>
</evidence>
<keyword evidence="2 10" id="KW-0132">Cell division</keyword>
<keyword evidence="7" id="KW-0472">Membrane</keyword>
<feature type="region of interest" description="Disordered" evidence="6">
    <location>
        <begin position="1"/>
        <end position="117"/>
    </location>
</feature>
<feature type="compositionally biased region" description="Basic and acidic residues" evidence="6">
    <location>
        <begin position="86"/>
        <end position="95"/>
    </location>
</feature>
<evidence type="ECO:0000256" key="4">
    <source>
        <dbReference type="ARBA" id="ARBA00022989"/>
    </source>
</evidence>
<feature type="domain" description="POTRA" evidence="9">
    <location>
        <begin position="190"/>
        <end position="257"/>
    </location>
</feature>
<organism evidence="10 11">
    <name type="scientific">Leucobacter rhizosphaerae</name>
    <dbReference type="NCBI Taxonomy" id="2932245"/>
    <lineage>
        <taxon>Bacteria</taxon>
        <taxon>Bacillati</taxon>
        <taxon>Actinomycetota</taxon>
        <taxon>Actinomycetes</taxon>
        <taxon>Micrococcales</taxon>
        <taxon>Microbacteriaceae</taxon>
        <taxon>Leucobacter</taxon>
    </lineage>
</organism>
<keyword evidence="3 7" id="KW-0812">Transmembrane</keyword>
<keyword evidence="11" id="KW-1185">Reference proteome</keyword>
<dbReference type="InterPro" id="IPR013685">
    <property type="entry name" value="POTRA_FtsQ_type"/>
</dbReference>
<feature type="compositionally biased region" description="Basic and acidic residues" evidence="6">
    <location>
        <begin position="1"/>
        <end position="41"/>
    </location>
</feature>
<dbReference type="Gene3D" id="3.10.20.310">
    <property type="entry name" value="membrane protein fhac"/>
    <property type="match status" value="1"/>
</dbReference>
<keyword evidence="4 7" id="KW-1133">Transmembrane helix</keyword>
<evidence type="ECO:0000259" key="8">
    <source>
        <dbReference type="Pfam" id="PF03799"/>
    </source>
</evidence>
<dbReference type="RefSeq" id="WP_244687277.1">
    <property type="nucleotide sequence ID" value="NZ_CP095043.1"/>
</dbReference>
<feature type="transmembrane region" description="Helical" evidence="7">
    <location>
        <begin position="166"/>
        <end position="185"/>
    </location>
</feature>
<evidence type="ECO:0000313" key="10">
    <source>
        <dbReference type="EMBL" id="UOQ61101.1"/>
    </source>
</evidence>
<accession>A0ABY4FXS1</accession>
<dbReference type="PANTHER" id="PTHR37820:SF1">
    <property type="entry name" value="CELL DIVISION PROTEIN FTSQ"/>
    <property type="match status" value="1"/>
</dbReference>
<dbReference type="Pfam" id="PF08478">
    <property type="entry name" value="POTRA_1"/>
    <property type="match status" value="1"/>
</dbReference>